<keyword evidence="1" id="KW-0472">Membrane</keyword>
<gene>
    <name evidence="2" type="ORF">FB45DRAFT_897092</name>
</gene>
<feature type="transmembrane region" description="Helical" evidence="1">
    <location>
        <begin position="131"/>
        <end position="148"/>
    </location>
</feature>
<dbReference type="EMBL" id="JARKIF010000003">
    <property type="protein sequence ID" value="KAJ7644161.1"/>
    <property type="molecule type" value="Genomic_DNA"/>
</dbReference>
<reference evidence="2" key="1">
    <citation type="submission" date="2023-03" db="EMBL/GenBank/DDBJ databases">
        <title>Massive genome expansion in bonnet fungi (Mycena s.s.) driven by repeated elements and novel gene families across ecological guilds.</title>
        <authorList>
            <consortium name="Lawrence Berkeley National Laboratory"/>
            <person name="Harder C.B."/>
            <person name="Miyauchi S."/>
            <person name="Viragh M."/>
            <person name="Kuo A."/>
            <person name="Thoen E."/>
            <person name="Andreopoulos B."/>
            <person name="Lu D."/>
            <person name="Skrede I."/>
            <person name="Drula E."/>
            <person name="Henrissat B."/>
            <person name="Morin E."/>
            <person name="Kohler A."/>
            <person name="Barry K."/>
            <person name="LaButti K."/>
            <person name="Morin E."/>
            <person name="Salamov A."/>
            <person name="Lipzen A."/>
            <person name="Mereny Z."/>
            <person name="Hegedus B."/>
            <person name="Baldrian P."/>
            <person name="Stursova M."/>
            <person name="Weitz H."/>
            <person name="Taylor A."/>
            <person name="Grigoriev I.V."/>
            <person name="Nagy L.G."/>
            <person name="Martin F."/>
            <person name="Kauserud H."/>
        </authorList>
    </citation>
    <scope>NUCLEOTIDE SEQUENCE</scope>
    <source>
        <strain evidence="2">9284</strain>
    </source>
</reference>
<keyword evidence="1" id="KW-1133">Transmembrane helix</keyword>
<dbReference type="AlphaFoldDB" id="A0AAD7FXX7"/>
<organism evidence="2 3">
    <name type="scientific">Roridomyces roridus</name>
    <dbReference type="NCBI Taxonomy" id="1738132"/>
    <lineage>
        <taxon>Eukaryota</taxon>
        <taxon>Fungi</taxon>
        <taxon>Dikarya</taxon>
        <taxon>Basidiomycota</taxon>
        <taxon>Agaricomycotina</taxon>
        <taxon>Agaricomycetes</taxon>
        <taxon>Agaricomycetidae</taxon>
        <taxon>Agaricales</taxon>
        <taxon>Marasmiineae</taxon>
        <taxon>Mycenaceae</taxon>
        <taxon>Roridomyces</taxon>
    </lineage>
</organism>
<accession>A0AAD7FXX7</accession>
<sequence>MTTTLRQRIPFVSSADDDGDDREVLHDEEQEEIIEDLRARNVQTSARTLLVVDAVLALSAFLQLFTIVVPPASSPPCPRLFSLLGLAIHLNLALLLHPLPSAPTPLPYTLLYALGCVAPTLSLFLGRDWPAILWAAVPTLIVFLTHSVHSTLQEGDAALAELESLKYRAPGP</sequence>
<proteinExistence type="predicted"/>
<keyword evidence="3" id="KW-1185">Reference proteome</keyword>
<feature type="transmembrane region" description="Helical" evidence="1">
    <location>
        <begin position="48"/>
        <end position="68"/>
    </location>
</feature>
<evidence type="ECO:0000256" key="1">
    <source>
        <dbReference type="SAM" id="Phobius"/>
    </source>
</evidence>
<feature type="transmembrane region" description="Helical" evidence="1">
    <location>
        <begin position="106"/>
        <end position="125"/>
    </location>
</feature>
<evidence type="ECO:0000313" key="2">
    <source>
        <dbReference type="EMBL" id="KAJ7644161.1"/>
    </source>
</evidence>
<name>A0AAD7FXX7_9AGAR</name>
<evidence type="ECO:0000313" key="3">
    <source>
        <dbReference type="Proteomes" id="UP001221142"/>
    </source>
</evidence>
<comment type="caution">
    <text evidence="2">The sequence shown here is derived from an EMBL/GenBank/DDBJ whole genome shotgun (WGS) entry which is preliminary data.</text>
</comment>
<protein>
    <submittedName>
        <fullName evidence="2">Uncharacterized protein</fullName>
    </submittedName>
</protein>
<dbReference type="Proteomes" id="UP001221142">
    <property type="component" value="Unassembled WGS sequence"/>
</dbReference>
<keyword evidence="1" id="KW-0812">Transmembrane</keyword>